<dbReference type="EMBL" id="JBBBZM010000036">
    <property type="protein sequence ID" value="KAL0637316.1"/>
    <property type="molecule type" value="Genomic_DNA"/>
</dbReference>
<evidence type="ECO:0000313" key="2">
    <source>
        <dbReference type="EMBL" id="KAL0637316.1"/>
    </source>
</evidence>
<dbReference type="InterPro" id="IPR021122">
    <property type="entry name" value="RNA_ligase_dom_REL/Rnl2"/>
</dbReference>
<dbReference type="Gene3D" id="3.30.470.30">
    <property type="entry name" value="DNA ligase/mRNA capping enzyme"/>
    <property type="match status" value="1"/>
</dbReference>
<sequence length="346" mass="38937">MEHIPYPHTVSFPVLKKDKLAEREYQLSHGLPTPFPLRAKYRGTIKLHGTNATLIFRNNNRTAPTFQSRNRIITLSSDNHGTVAHLSGAGIVTTLANEIMRIHGSRSFTELMVAGELCGEGVQRGVAIACMERFFCVFAIRIDGVWVDMAKYASVAVPERRVYNIMNYRTWEVEIDLAGGTKAVYKQMTTYTLEVGKRCPFAEQFVDAEGAAIVGFGEGIVWTLIPEERHDVSVKRELVNFKTKTEAFTTGGRKPKVPLEAGVSERAARFVEYAVGERRLEQGVEYMREMGKTVEKKSVGEFVKWVAQDAVREEKAAMEEMGADEKIVRTLVAGKAKQYWFKVCEE</sequence>
<comment type="caution">
    <text evidence="2">The sequence shown here is derived from an EMBL/GenBank/DDBJ whole genome shotgun (WGS) entry which is preliminary data.</text>
</comment>
<dbReference type="SUPFAM" id="SSF56091">
    <property type="entry name" value="DNA ligase/mRNA capping enzyme, catalytic domain"/>
    <property type="match status" value="1"/>
</dbReference>
<keyword evidence="3" id="KW-1185">Reference proteome</keyword>
<dbReference type="Proteomes" id="UP001447188">
    <property type="component" value="Unassembled WGS sequence"/>
</dbReference>
<accession>A0ABR3GP02</accession>
<organism evidence="2 3">
    <name type="scientific">Discina gigas</name>
    <dbReference type="NCBI Taxonomy" id="1032678"/>
    <lineage>
        <taxon>Eukaryota</taxon>
        <taxon>Fungi</taxon>
        <taxon>Dikarya</taxon>
        <taxon>Ascomycota</taxon>
        <taxon>Pezizomycotina</taxon>
        <taxon>Pezizomycetes</taxon>
        <taxon>Pezizales</taxon>
        <taxon>Discinaceae</taxon>
        <taxon>Discina</taxon>
    </lineage>
</organism>
<evidence type="ECO:0000259" key="1">
    <source>
        <dbReference type="Pfam" id="PF09414"/>
    </source>
</evidence>
<gene>
    <name evidence="2" type="ORF">Q9L58_003649</name>
</gene>
<protein>
    <recommendedName>
        <fullName evidence="1">RNA ligase domain-containing protein</fullName>
    </recommendedName>
</protein>
<proteinExistence type="predicted"/>
<reference evidence="2 3" key="1">
    <citation type="submission" date="2024-02" db="EMBL/GenBank/DDBJ databases">
        <title>Discinaceae phylogenomics.</title>
        <authorList>
            <person name="Dirks A.C."/>
            <person name="James T.Y."/>
        </authorList>
    </citation>
    <scope>NUCLEOTIDE SEQUENCE [LARGE SCALE GENOMIC DNA]</scope>
    <source>
        <strain evidence="2 3">ACD0624</strain>
    </source>
</reference>
<name>A0ABR3GP02_9PEZI</name>
<evidence type="ECO:0000313" key="3">
    <source>
        <dbReference type="Proteomes" id="UP001447188"/>
    </source>
</evidence>
<feature type="domain" description="RNA ligase" evidence="1">
    <location>
        <begin position="44"/>
        <end position="157"/>
    </location>
</feature>
<dbReference type="Pfam" id="PF09414">
    <property type="entry name" value="RNA_ligase"/>
    <property type="match status" value="1"/>
</dbReference>